<name>A0A1E1JTQ2_9HELO</name>
<evidence type="ECO:0000313" key="1">
    <source>
        <dbReference type="EMBL" id="CZS89266.1"/>
    </source>
</evidence>
<protein>
    <submittedName>
        <fullName evidence="1">Uncharacterized protein</fullName>
    </submittedName>
</protein>
<dbReference type="STRING" id="914237.A0A1E1JTQ2"/>
<dbReference type="InParanoid" id="A0A1E1JTQ2"/>
<sequence length="135" mass="14870">MSCAAIDGVWDVDPSQTLILMTDLKTAGPSTLQAVQQQLAPFRERGWLTHWNGSHIVPGPVTHVSSGYTLPTSVLNSTLSNCTYRDVFFDAPLHDLSSIYDASNSYYASICLRRQRQDSHLRIVESADDGRQATG</sequence>
<gene>
    <name evidence="1" type="ORF">RCO7_04758</name>
</gene>
<accession>A0A1E1JTQ2</accession>
<dbReference type="EMBL" id="FJUW01000002">
    <property type="protein sequence ID" value="CZS89266.1"/>
    <property type="molecule type" value="Genomic_DNA"/>
</dbReference>
<keyword evidence="2" id="KW-1185">Reference proteome</keyword>
<reference evidence="2" key="1">
    <citation type="submission" date="2016-03" db="EMBL/GenBank/DDBJ databases">
        <authorList>
            <person name="Ploux O."/>
        </authorList>
    </citation>
    <scope>NUCLEOTIDE SEQUENCE [LARGE SCALE GENOMIC DNA]</scope>
    <source>
        <strain evidence="2">UK7</strain>
    </source>
</reference>
<dbReference type="Proteomes" id="UP000178129">
    <property type="component" value="Unassembled WGS sequence"/>
</dbReference>
<dbReference type="AlphaFoldDB" id="A0A1E1JTQ2"/>
<organism evidence="1 2">
    <name type="scientific">Rhynchosporium graminicola</name>
    <dbReference type="NCBI Taxonomy" id="2792576"/>
    <lineage>
        <taxon>Eukaryota</taxon>
        <taxon>Fungi</taxon>
        <taxon>Dikarya</taxon>
        <taxon>Ascomycota</taxon>
        <taxon>Pezizomycotina</taxon>
        <taxon>Leotiomycetes</taxon>
        <taxon>Helotiales</taxon>
        <taxon>Ploettnerulaceae</taxon>
        <taxon>Rhynchosporium</taxon>
    </lineage>
</organism>
<comment type="caution">
    <text evidence="1">The sequence shown here is derived from an EMBL/GenBank/DDBJ whole genome shotgun (WGS) entry which is preliminary data.</text>
</comment>
<evidence type="ECO:0000313" key="2">
    <source>
        <dbReference type="Proteomes" id="UP000178129"/>
    </source>
</evidence>
<proteinExistence type="predicted"/>